<keyword evidence="4" id="KW-1185">Reference proteome</keyword>
<gene>
    <name evidence="3" type="ORF">C4B25_04490</name>
</gene>
<evidence type="ECO:0000256" key="1">
    <source>
        <dbReference type="SAM" id="Phobius"/>
    </source>
</evidence>
<dbReference type="PROSITE" id="PS50965">
    <property type="entry name" value="NERD"/>
    <property type="match status" value="1"/>
</dbReference>
<dbReference type="InterPro" id="IPR011528">
    <property type="entry name" value="NERD"/>
</dbReference>
<sequence length="224" mass="25414">MTRLYIGMIFGSVVILTIVGILIGFWYKNRSLKRLTKKLGQSAETIINGDIATWAKHTKNKYIKASLYAYNKNMVFEVDGILITDKGIIVVEIKSIKGEIHGDAAAPQWIKQMGQKQHPTGNPIIQNDKHINHIMNMMQIKVPIVSLIVYSNRTESIKITNTPGHVVLIRHAELFNSLDKINSVLETKLSDQQVKKLYNKIKTFRTHNSKDVNLHKTITGQKGR</sequence>
<evidence type="ECO:0000259" key="2">
    <source>
        <dbReference type="PROSITE" id="PS50965"/>
    </source>
</evidence>
<comment type="caution">
    <text evidence="3">The sequence shown here is derived from an EMBL/GenBank/DDBJ whole genome shotgun (WGS) entry which is preliminary data.</text>
</comment>
<proteinExistence type="predicted"/>
<reference evidence="3 4" key="1">
    <citation type="submission" date="2018-02" db="EMBL/GenBank/DDBJ databases">
        <title>Mycoplasma marinum and Mycoplasma todarodis sp. nov., moderately halophilic and psychrotolerant mycoplasmas isolated from cephalopods.</title>
        <authorList>
            <person name="Viver T."/>
        </authorList>
    </citation>
    <scope>NUCLEOTIDE SEQUENCE [LARGE SCALE GENOMIC DNA]</scope>
    <source>
        <strain evidence="3 4">5H</strain>
    </source>
</reference>
<evidence type="ECO:0000313" key="3">
    <source>
        <dbReference type="EMBL" id="TCG10371.1"/>
    </source>
</evidence>
<keyword evidence="1" id="KW-0812">Transmembrane</keyword>
<accession>A0A4R0XU43</accession>
<feature type="transmembrane region" description="Helical" evidence="1">
    <location>
        <begin position="6"/>
        <end position="27"/>
    </location>
</feature>
<keyword evidence="1" id="KW-0472">Membrane</keyword>
<evidence type="ECO:0000313" key="4">
    <source>
        <dbReference type="Proteomes" id="UP000291072"/>
    </source>
</evidence>
<dbReference type="Pfam" id="PF08378">
    <property type="entry name" value="NERD"/>
    <property type="match status" value="1"/>
</dbReference>
<protein>
    <recommendedName>
        <fullName evidence="2">NERD domain-containing protein</fullName>
    </recommendedName>
</protein>
<dbReference type="AlphaFoldDB" id="A0A4R0XU43"/>
<dbReference type="Proteomes" id="UP000291072">
    <property type="component" value="Unassembled WGS sequence"/>
</dbReference>
<dbReference type="RefSeq" id="WP_131613918.1">
    <property type="nucleotide sequence ID" value="NZ_PSZP01000054.1"/>
</dbReference>
<organism evidence="3 4">
    <name type="scientific">Mycoplasma todarodis</name>
    <dbReference type="NCBI Taxonomy" id="1937191"/>
    <lineage>
        <taxon>Bacteria</taxon>
        <taxon>Bacillati</taxon>
        <taxon>Mycoplasmatota</taxon>
        <taxon>Mollicutes</taxon>
        <taxon>Mycoplasmataceae</taxon>
        <taxon>Mycoplasma</taxon>
    </lineage>
</organism>
<keyword evidence="1" id="KW-1133">Transmembrane helix</keyword>
<name>A0A4R0XU43_9MOLU</name>
<dbReference type="EMBL" id="PSZP01000054">
    <property type="protein sequence ID" value="TCG10371.1"/>
    <property type="molecule type" value="Genomic_DNA"/>
</dbReference>
<dbReference type="OrthoDB" id="400116at2"/>
<feature type="domain" description="NERD" evidence="2">
    <location>
        <begin position="39"/>
        <end position="157"/>
    </location>
</feature>